<feature type="region of interest" description="Disordered" evidence="1">
    <location>
        <begin position="24"/>
        <end position="51"/>
    </location>
</feature>
<name>A0AAE0CDP7_9CHLO</name>
<sequence length="352" mass="37632">MTRRAAGAGARRSLLASAVQPAVDLPDGVRDTPTVATPPLQPPGPAAQGDTPEVVAARDAFTEQTRLVKELFASVTAGLALAVFGISDPNLAVHSKVNAFLFDVLGRVIASHSPAYGYLRGTHGDRHGRRAVVDLAKGCVEVGVRESRQDEHSTLRYPAGVDPRPILATEARLVRENKARDWRPDEETRKAPLLQRLDFDFYKSIRDKFVLPRNLAQVSLAELSHEVGALWVAWARHSGTSPQATPGEAHSSALASGATGGAEGTSEAEVLKRIYQKLDFVEAYIKMELKKRGKAGALSSAAVTADAKRKRGGLKGYRAGMQAQPAVGFDAATKRAKPLCPSVPRGCVPRLA</sequence>
<reference evidence="2 3" key="1">
    <citation type="journal article" date="2015" name="Genome Biol. Evol.">
        <title>Comparative Genomics of a Bacterivorous Green Alga Reveals Evolutionary Causalities and Consequences of Phago-Mixotrophic Mode of Nutrition.</title>
        <authorList>
            <person name="Burns J.A."/>
            <person name="Paasch A."/>
            <person name="Narechania A."/>
            <person name="Kim E."/>
        </authorList>
    </citation>
    <scope>NUCLEOTIDE SEQUENCE [LARGE SCALE GENOMIC DNA]</scope>
    <source>
        <strain evidence="2 3">PLY_AMNH</strain>
    </source>
</reference>
<evidence type="ECO:0000313" key="2">
    <source>
        <dbReference type="EMBL" id="KAK3251967.1"/>
    </source>
</evidence>
<dbReference type="EMBL" id="LGRX02025711">
    <property type="protein sequence ID" value="KAK3251967.1"/>
    <property type="molecule type" value="Genomic_DNA"/>
</dbReference>
<protein>
    <submittedName>
        <fullName evidence="2">Uncharacterized protein</fullName>
    </submittedName>
</protein>
<feature type="region of interest" description="Disordered" evidence="1">
    <location>
        <begin position="240"/>
        <end position="262"/>
    </location>
</feature>
<keyword evidence="3" id="KW-1185">Reference proteome</keyword>
<evidence type="ECO:0000256" key="1">
    <source>
        <dbReference type="SAM" id="MobiDB-lite"/>
    </source>
</evidence>
<comment type="caution">
    <text evidence="2">The sequence shown here is derived from an EMBL/GenBank/DDBJ whole genome shotgun (WGS) entry which is preliminary data.</text>
</comment>
<dbReference type="Proteomes" id="UP001190700">
    <property type="component" value="Unassembled WGS sequence"/>
</dbReference>
<accession>A0AAE0CDP7</accession>
<organism evidence="2 3">
    <name type="scientific">Cymbomonas tetramitiformis</name>
    <dbReference type="NCBI Taxonomy" id="36881"/>
    <lineage>
        <taxon>Eukaryota</taxon>
        <taxon>Viridiplantae</taxon>
        <taxon>Chlorophyta</taxon>
        <taxon>Pyramimonadophyceae</taxon>
        <taxon>Pyramimonadales</taxon>
        <taxon>Pyramimonadaceae</taxon>
        <taxon>Cymbomonas</taxon>
    </lineage>
</organism>
<dbReference type="AlphaFoldDB" id="A0AAE0CDP7"/>
<proteinExistence type="predicted"/>
<gene>
    <name evidence="2" type="ORF">CYMTET_38721</name>
</gene>
<evidence type="ECO:0000313" key="3">
    <source>
        <dbReference type="Proteomes" id="UP001190700"/>
    </source>
</evidence>